<proteinExistence type="predicted"/>
<accession>A0A7G9YLS5</accession>
<name>A0A7G9YLS5_9EURY</name>
<dbReference type="AlphaFoldDB" id="A0A7G9YLS5"/>
<gene>
    <name evidence="1" type="ORF">OEPDFBKK_00035</name>
</gene>
<protein>
    <submittedName>
        <fullName evidence="1">Uncharacterized protein</fullName>
    </submittedName>
</protein>
<evidence type="ECO:0000313" key="1">
    <source>
        <dbReference type="EMBL" id="QNO48959.1"/>
    </source>
</evidence>
<dbReference type="EMBL" id="MT631367">
    <property type="protein sequence ID" value="QNO48959.1"/>
    <property type="molecule type" value="Genomic_DNA"/>
</dbReference>
<reference evidence="1" key="1">
    <citation type="submission" date="2020-06" db="EMBL/GenBank/DDBJ databases">
        <title>Unique genomic features of the anaerobic methanotrophic archaea.</title>
        <authorList>
            <person name="Chadwick G.L."/>
            <person name="Skennerton C.T."/>
            <person name="Laso-Perez R."/>
            <person name="Leu A.O."/>
            <person name="Speth D.R."/>
            <person name="Yu H."/>
            <person name="Morgan-Lang C."/>
            <person name="Hatzenpichler R."/>
            <person name="Goudeau D."/>
            <person name="Malmstrom R."/>
            <person name="Brazelton W.J."/>
            <person name="Woyke T."/>
            <person name="Hallam S.J."/>
            <person name="Tyson G.W."/>
            <person name="Wegener G."/>
            <person name="Boetius A."/>
            <person name="Orphan V."/>
        </authorList>
    </citation>
    <scope>NUCLEOTIDE SEQUENCE</scope>
</reference>
<sequence>MNCELIAPLIRVLPPTSGPCTTIGAVPAPFVENASAPRSESARKSGVFGRVLMDASPVSTLVPCASDVIAVKNRSVVPEFKTSITLSGTTGRGTPRTRSRSPEMVTSAPIALDAAIVALVSADNSGYAISDSTDSDAIAIARWV</sequence>
<organism evidence="1">
    <name type="scientific">Candidatus Methanogaster sp. ANME-2c ERB4</name>
    <dbReference type="NCBI Taxonomy" id="2759911"/>
    <lineage>
        <taxon>Archaea</taxon>
        <taxon>Methanobacteriati</taxon>
        <taxon>Methanobacteriota</taxon>
        <taxon>Stenosarchaea group</taxon>
        <taxon>Methanomicrobia</taxon>
        <taxon>Methanosarcinales</taxon>
        <taxon>ANME-2 cluster</taxon>
        <taxon>Candidatus Methanogasteraceae</taxon>
        <taxon>Candidatus Methanogaster</taxon>
    </lineage>
</organism>